<organism evidence="2 3">
    <name type="scientific">Orbilia oligospora</name>
    <name type="common">Nematode-trapping fungus</name>
    <name type="synonym">Arthrobotrys oligospora</name>
    <dbReference type="NCBI Taxonomy" id="2813651"/>
    <lineage>
        <taxon>Eukaryota</taxon>
        <taxon>Fungi</taxon>
        <taxon>Dikarya</taxon>
        <taxon>Ascomycota</taxon>
        <taxon>Pezizomycotina</taxon>
        <taxon>Orbiliomycetes</taxon>
        <taxon>Orbiliales</taxon>
        <taxon>Orbiliaceae</taxon>
        <taxon>Orbilia</taxon>
    </lineage>
</organism>
<sequence length="212" mass="24106">MDVDDDSQTEGASSRPPKAKKVDQRKQRMMESKRLLIRLAKDQLGQKFILSQITHSIRNPAASIQFIYKGPNKHEYPSVSLSTISAENRNLIKRAIDRNFLTAVLMEPSDDGTGSAKMRSVSPPTSSTSVILASATAAETEDFVTFKVPRRYIPSFEHDGDVADTGPRVENVWQDELIEEQRRQIVEKDKRIIELYQECGRLNFELSLLRRK</sequence>
<proteinExistence type="predicted"/>
<accession>A0A7C8RIL8</accession>
<dbReference type="AlphaFoldDB" id="A0A7C8RIL8"/>
<evidence type="ECO:0000313" key="2">
    <source>
        <dbReference type="EMBL" id="KAF3291527.1"/>
    </source>
</evidence>
<dbReference type="EMBL" id="JAABOJ010000001">
    <property type="protein sequence ID" value="KAF3291527.1"/>
    <property type="molecule type" value="Genomic_DNA"/>
</dbReference>
<evidence type="ECO:0000313" key="3">
    <source>
        <dbReference type="Proteomes" id="UP000474640"/>
    </source>
</evidence>
<feature type="region of interest" description="Disordered" evidence="1">
    <location>
        <begin position="1"/>
        <end position="28"/>
    </location>
</feature>
<comment type="caution">
    <text evidence="2">The sequence shown here is derived from an EMBL/GenBank/DDBJ whole genome shotgun (WGS) entry which is preliminary data.</text>
</comment>
<reference evidence="2 3" key="1">
    <citation type="submission" date="2020-01" db="EMBL/GenBank/DDBJ databases">
        <authorList>
            <person name="Palmer J.M."/>
        </authorList>
    </citation>
    <scope>NUCLEOTIDE SEQUENCE [LARGE SCALE GENOMIC DNA]</scope>
    <source>
        <strain evidence="2 3">TWF970</strain>
    </source>
</reference>
<protein>
    <submittedName>
        <fullName evidence="2">Uncharacterized protein</fullName>
    </submittedName>
</protein>
<dbReference type="Proteomes" id="UP000474640">
    <property type="component" value="Unassembled WGS sequence"/>
</dbReference>
<gene>
    <name evidence="2" type="ORF">TWF970_000741</name>
</gene>
<name>A0A7C8RIL8_ORBOL</name>
<evidence type="ECO:0000256" key="1">
    <source>
        <dbReference type="SAM" id="MobiDB-lite"/>
    </source>
</evidence>